<comment type="catalytic activity">
    <reaction evidence="9">
        <text>tRNA(Thr) + L-threonine + ATP = L-threonyl-tRNA(Thr) + AMP + diphosphate + H(+)</text>
        <dbReference type="Rhea" id="RHEA:24624"/>
        <dbReference type="Rhea" id="RHEA-COMP:9670"/>
        <dbReference type="Rhea" id="RHEA-COMP:9704"/>
        <dbReference type="ChEBI" id="CHEBI:15378"/>
        <dbReference type="ChEBI" id="CHEBI:30616"/>
        <dbReference type="ChEBI" id="CHEBI:33019"/>
        <dbReference type="ChEBI" id="CHEBI:57926"/>
        <dbReference type="ChEBI" id="CHEBI:78442"/>
        <dbReference type="ChEBI" id="CHEBI:78534"/>
        <dbReference type="ChEBI" id="CHEBI:456215"/>
        <dbReference type="EC" id="6.1.1.3"/>
    </reaction>
</comment>
<dbReference type="InterPro" id="IPR012676">
    <property type="entry name" value="TGS-like"/>
</dbReference>
<dbReference type="PANTHER" id="PTHR11451:SF46">
    <property type="entry name" value="THREONINE--TRNA LIGASE"/>
    <property type="match status" value="1"/>
</dbReference>
<dbReference type="InterPro" id="IPR018163">
    <property type="entry name" value="Thr/Ala-tRNA-synth_IIc_edit"/>
</dbReference>
<evidence type="ECO:0000256" key="6">
    <source>
        <dbReference type="ARBA" id="ARBA00022917"/>
    </source>
</evidence>
<keyword evidence="3 12" id="KW-0436">Ligase</keyword>
<name>A0A8S0PU92_OLEEU</name>
<proteinExistence type="inferred from homology"/>
<dbReference type="Gene3D" id="3.30.980.10">
    <property type="entry name" value="Threonyl-trna Synthetase, Chain A, domain 2"/>
    <property type="match status" value="1"/>
</dbReference>
<protein>
    <recommendedName>
        <fullName evidence="2">threonine--tRNA ligase</fullName>
        <ecNumber evidence="2">6.1.1.3</ecNumber>
    </recommendedName>
    <alternativeName>
        <fullName evidence="8">Threonyl-tRNA synthetase</fullName>
    </alternativeName>
</protein>
<dbReference type="AlphaFoldDB" id="A0A8S0PU92"/>
<dbReference type="OrthoDB" id="5423599at2759"/>
<dbReference type="GO" id="GO:0006435">
    <property type="term" value="P:threonyl-tRNA aminoacylation"/>
    <property type="evidence" value="ECO:0007669"/>
    <property type="project" value="TreeGrafter"/>
</dbReference>
<gene>
    <name evidence="12" type="ORF">OLEA9_A026709</name>
</gene>
<evidence type="ECO:0000256" key="8">
    <source>
        <dbReference type="ARBA" id="ARBA00031900"/>
    </source>
</evidence>
<evidence type="ECO:0000256" key="5">
    <source>
        <dbReference type="ARBA" id="ARBA00022840"/>
    </source>
</evidence>
<evidence type="ECO:0000256" key="2">
    <source>
        <dbReference type="ARBA" id="ARBA00013163"/>
    </source>
</evidence>
<dbReference type="GO" id="GO:0004829">
    <property type="term" value="F:threonine-tRNA ligase activity"/>
    <property type="evidence" value="ECO:0007669"/>
    <property type="project" value="UniProtKB-EC"/>
</dbReference>
<dbReference type="Gene3D" id="3.30.930.10">
    <property type="entry name" value="Bira Bifunctional Protein, Domain 2"/>
    <property type="match status" value="1"/>
</dbReference>
<evidence type="ECO:0000256" key="9">
    <source>
        <dbReference type="ARBA" id="ARBA00049515"/>
    </source>
</evidence>
<dbReference type="SMART" id="SM00863">
    <property type="entry name" value="tRNA_SAD"/>
    <property type="match status" value="1"/>
</dbReference>
<dbReference type="SUPFAM" id="SSF55186">
    <property type="entry name" value="ThrRS/AlaRS common domain"/>
    <property type="match status" value="1"/>
</dbReference>
<feature type="domain" description="TGS" evidence="11">
    <location>
        <begin position="55"/>
        <end position="117"/>
    </location>
</feature>
<keyword evidence="13" id="KW-1185">Reference proteome</keyword>
<reference evidence="12 13" key="1">
    <citation type="submission" date="2019-12" db="EMBL/GenBank/DDBJ databases">
        <authorList>
            <person name="Alioto T."/>
            <person name="Alioto T."/>
            <person name="Gomez Garrido J."/>
        </authorList>
    </citation>
    <scope>NUCLEOTIDE SEQUENCE [LARGE SCALE GENOMIC DNA]</scope>
</reference>
<dbReference type="InterPro" id="IPR004095">
    <property type="entry name" value="TGS"/>
</dbReference>
<keyword evidence="6" id="KW-0648">Protein biosynthesis</keyword>
<evidence type="ECO:0000313" key="12">
    <source>
        <dbReference type="EMBL" id="CAA2956420.1"/>
    </source>
</evidence>
<evidence type="ECO:0000256" key="3">
    <source>
        <dbReference type="ARBA" id="ARBA00022598"/>
    </source>
</evidence>
<evidence type="ECO:0000313" key="13">
    <source>
        <dbReference type="Proteomes" id="UP000594638"/>
    </source>
</evidence>
<comment type="caution">
    <text evidence="12">The sequence shown here is derived from an EMBL/GenBank/DDBJ whole genome shotgun (WGS) entry which is preliminary data.</text>
</comment>
<dbReference type="FunFam" id="3.10.20.30:FF:000006">
    <property type="entry name" value="Threonine--tRNA ligase, cytoplasmic"/>
    <property type="match status" value="1"/>
</dbReference>
<dbReference type="CDD" id="cd01667">
    <property type="entry name" value="TGS_ThrRS"/>
    <property type="match status" value="1"/>
</dbReference>
<dbReference type="GO" id="GO:0005524">
    <property type="term" value="F:ATP binding"/>
    <property type="evidence" value="ECO:0007669"/>
    <property type="project" value="UniProtKB-KW"/>
</dbReference>
<dbReference type="Gramene" id="OE9A026709T1">
    <property type="protein sequence ID" value="OE9A026709C1"/>
    <property type="gene ID" value="OE9A026709"/>
</dbReference>
<dbReference type="SUPFAM" id="SSF81271">
    <property type="entry name" value="TGS-like"/>
    <property type="match status" value="1"/>
</dbReference>
<dbReference type="Pfam" id="PF02824">
    <property type="entry name" value="TGS"/>
    <property type="match status" value="1"/>
</dbReference>
<dbReference type="PROSITE" id="PS51880">
    <property type="entry name" value="TGS"/>
    <property type="match status" value="1"/>
</dbReference>
<evidence type="ECO:0000256" key="4">
    <source>
        <dbReference type="ARBA" id="ARBA00022741"/>
    </source>
</evidence>
<evidence type="ECO:0000256" key="1">
    <source>
        <dbReference type="ARBA" id="ARBA00008226"/>
    </source>
</evidence>
<dbReference type="EC" id="6.1.1.3" evidence="2"/>
<feature type="region of interest" description="Disordered" evidence="10">
    <location>
        <begin position="1"/>
        <end position="20"/>
    </location>
</feature>
<keyword evidence="4" id="KW-0547">Nucleotide-binding</keyword>
<accession>A0A8S0PU92</accession>
<keyword evidence="5" id="KW-0067">ATP-binding</keyword>
<organism evidence="12 13">
    <name type="scientific">Olea europaea subsp. europaea</name>
    <dbReference type="NCBI Taxonomy" id="158383"/>
    <lineage>
        <taxon>Eukaryota</taxon>
        <taxon>Viridiplantae</taxon>
        <taxon>Streptophyta</taxon>
        <taxon>Embryophyta</taxon>
        <taxon>Tracheophyta</taxon>
        <taxon>Spermatophyta</taxon>
        <taxon>Magnoliopsida</taxon>
        <taxon>eudicotyledons</taxon>
        <taxon>Gunneridae</taxon>
        <taxon>Pentapetalae</taxon>
        <taxon>asterids</taxon>
        <taxon>lamiids</taxon>
        <taxon>Lamiales</taxon>
        <taxon>Oleaceae</taxon>
        <taxon>Oleeae</taxon>
        <taxon>Olea</taxon>
    </lineage>
</organism>
<dbReference type="GO" id="GO:0005739">
    <property type="term" value="C:mitochondrion"/>
    <property type="evidence" value="ECO:0007669"/>
    <property type="project" value="TreeGrafter"/>
</dbReference>
<sequence length="302" mass="34307">MGDSSAAKSKPNSNSALPTHSKDEAYLQTVIPKCQLLFESIKSQQRIQRLSLSPDPIQIVLPDGKVKEGKKWNTTPSDVAKEISKSLSSNALIAKVDGLLWDMHRPLEGDCELALSLSIVMRAMRPFGIPAHTFFARFNTQAYYSFRSILCIGPCATRGEEKQPFERIEVTQQQALKMFSDNPFKVEIINDLPEDKTLTVNRCGHLVDLCRGPHILNTSFVKAFSCLKASSAYWRGNKDRESLQRFYGISYPDQKHLKEYKTMLPGSCFFLPHGARVCSKLLEFIRSQYWKRGYEEVWTANM</sequence>
<keyword evidence="7" id="KW-0030">Aminoacyl-tRNA synthetase</keyword>
<comment type="similarity">
    <text evidence="1">Belongs to the class-II aminoacyl-tRNA synthetase family.</text>
</comment>
<dbReference type="GO" id="GO:0009507">
    <property type="term" value="C:chloroplast"/>
    <property type="evidence" value="ECO:0007669"/>
    <property type="project" value="TreeGrafter"/>
</dbReference>
<evidence type="ECO:0000256" key="7">
    <source>
        <dbReference type="ARBA" id="ARBA00023146"/>
    </source>
</evidence>
<dbReference type="InterPro" id="IPR045864">
    <property type="entry name" value="aa-tRNA-synth_II/BPL/LPL"/>
</dbReference>
<evidence type="ECO:0000259" key="11">
    <source>
        <dbReference type="PROSITE" id="PS51880"/>
    </source>
</evidence>
<feature type="compositionally biased region" description="Low complexity" evidence="10">
    <location>
        <begin position="1"/>
        <end position="16"/>
    </location>
</feature>
<dbReference type="FunFam" id="3.30.980.10:FF:000005">
    <property type="entry name" value="Threonyl-tRNA synthetase, mitochondrial"/>
    <property type="match status" value="1"/>
</dbReference>
<dbReference type="InterPro" id="IPR012947">
    <property type="entry name" value="tRNA_SAD"/>
</dbReference>
<dbReference type="InterPro" id="IPR012675">
    <property type="entry name" value="Beta-grasp_dom_sf"/>
</dbReference>
<dbReference type="SUPFAM" id="SSF55681">
    <property type="entry name" value="Class II aaRS and biotin synthetases"/>
    <property type="match status" value="1"/>
</dbReference>
<dbReference type="PANTHER" id="PTHR11451">
    <property type="entry name" value="THREONINE-TRNA LIGASE"/>
    <property type="match status" value="1"/>
</dbReference>
<dbReference type="EMBL" id="CACTIH010000187">
    <property type="protein sequence ID" value="CAA2956420.1"/>
    <property type="molecule type" value="Genomic_DNA"/>
</dbReference>
<evidence type="ECO:0000256" key="10">
    <source>
        <dbReference type="SAM" id="MobiDB-lite"/>
    </source>
</evidence>
<dbReference type="Proteomes" id="UP000594638">
    <property type="component" value="Unassembled WGS sequence"/>
</dbReference>
<dbReference type="Gene3D" id="3.10.20.30">
    <property type="match status" value="1"/>
</dbReference>
<dbReference type="Pfam" id="PF07973">
    <property type="entry name" value="tRNA_SAD"/>
    <property type="match status" value="1"/>
</dbReference>